<dbReference type="FunFam" id="3.30.160.60:FF:000125">
    <property type="entry name" value="Putative zinc finger protein 143"/>
    <property type="match status" value="2"/>
</dbReference>
<keyword evidence="3 5" id="KW-0863">Zinc-finger</keyword>
<organism evidence="8 10">
    <name type="scientific">Ooceraea biroi</name>
    <name type="common">Clonal raider ant</name>
    <name type="synonym">Cerapachys biroi</name>
    <dbReference type="NCBI Taxonomy" id="2015173"/>
    <lineage>
        <taxon>Eukaryota</taxon>
        <taxon>Metazoa</taxon>
        <taxon>Ecdysozoa</taxon>
        <taxon>Arthropoda</taxon>
        <taxon>Hexapoda</taxon>
        <taxon>Insecta</taxon>
        <taxon>Pterygota</taxon>
        <taxon>Neoptera</taxon>
        <taxon>Endopterygota</taxon>
        <taxon>Hymenoptera</taxon>
        <taxon>Apocrita</taxon>
        <taxon>Aculeata</taxon>
        <taxon>Formicoidea</taxon>
        <taxon>Formicidae</taxon>
        <taxon>Dorylinae</taxon>
        <taxon>Ooceraea</taxon>
    </lineage>
</organism>
<dbReference type="InterPro" id="IPR051061">
    <property type="entry name" value="Zinc_finger_trans_reg"/>
</dbReference>
<feature type="compositionally biased region" description="Basic residues" evidence="6">
    <location>
        <begin position="297"/>
        <end position="307"/>
    </location>
</feature>
<evidence type="ECO:0000259" key="7">
    <source>
        <dbReference type="PROSITE" id="PS50157"/>
    </source>
</evidence>
<proteinExistence type="predicted"/>
<dbReference type="EMBL" id="QOIP01000012">
    <property type="protein sequence ID" value="RLU16008.1"/>
    <property type="molecule type" value="Genomic_DNA"/>
</dbReference>
<dbReference type="Proteomes" id="UP000053097">
    <property type="component" value="Unassembled WGS sequence"/>
</dbReference>
<gene>
    <name evidence="9" type="ORF">DMN91_011766</name>
    <name evidence="8" type="ORF">X777_03968</name>
</gene>
<dbReference type="SUPFAM" id="SSF57667">
    <property type="entry name" value="beta-beta-alpha zinc fingers"/>
    <property type="match status" value="4"/>
</dbReference>
<dbReference type="OrthoDB" id="6145499at2759"/>
<dbReference type="FunFam" id="3.30.160.60:FF:000397">
    <property type="entry name" value="Metal regulatory transcription factor 1"/>
    <property type="match status" value="1"/>
</dbReference>
<dbReference type="OMA" id="THDLQDC"/>
<protein>
    <submittedName>
        <fullName evidence="8">Metal regulatory transcription factor</fullName>
    </submittedName>
</protein>
<feature type="domain" description="C2H2-type" evidence="7">
    <location>
        <begin position="193"/>
        <end position="222"/>
    </location>
</feature>
<evidence type="ECO:0000313" key="10">
    <source>
        <dbReference type="Proteomes" id="UP000053097"/>
    </source>
</evidence>
<reference evidence="8 10" key="1">
    <citation type="journal article" date="2014" name="Curr. Biol.">
        <title>The genome of the clonal raider ant Cerapachys biroi.</title>
        <authorList>
            <person name="Oxley P.R."/>
            <person name="Ji L."/>
            <person name="Fetter-Pruneda I."/>
            <person name="McKenzie S.K."/>
            <person name="Li C."/>
            <person name="Hu H."/>
            <person name="Zhang G."/>
            <person name="Kronauer D.J."/>
        </authorList>
    </citation>
    <scope>NUCLEOTIDE SEQUENCE [LARGE SCALE GENOMIC DNA]</scope>
</reference>
<feature type="region of interest" description="Disordered" evidence="6">
    <location>
        <begin position="297"/>
        <end position="332"/>
    </location>
</feature>
<reference evidence="9" key="3">
    <citation type="submission" date="2018-07" db="EMBL/GenBank/DDBJ databases">
        <authorList>
            <person name="Mckenzie S.K."/>
            <person name="Kronauer D.J.C."/>
        </authorList>
    </citation>
    <scope>NUCLEOTIDE SEQUENCE</scope>
    <source>
        <strain evidence="9">Clonal line C1</strain>
    </source>
</reference>
<evidence type="ECO:0000256" key="5">
    <source>
        <dbReference type="PROSITE-ProRule" id="PRU00042"/>
    </source>
</evidence>
<reference evidence="9" key="2">
    <citation type="journal article" date="2018" name="Genome Res.">
        <title>The genomic architecture and molecular evolution of ant odorant receptors.</title>
        <authorList>
            <person name="McKenzie S.K."/>
            <person name="Kronauer D.J.C."/>
        </authorList>
    </citation>
    <scope>NUCLEOTIDE SEQUENCE [LARGE SCALE GENOMIC DNA]</scope>
    <source>
        <strain evidence="9">Clonal line C1</strain>
    </source>
</reference>
<feature type="compositionally biased region" description="Basic and acidic residues" evidence="6">
    <location>
        <begin position="464"/>
        <end position="473"/>
    </location>
</feature>
<keyword evidence="10" id="KW-1185">Reference proteome</keyword>
<feature type="domain" description="C2H2-type" evidence="7">
    <location>
        <begin position="282"/>
        <end position="311"/>
    </location>
</feature>
<dbReference type="PROSITE" id="PS00028">
    <property type="entry name" value="ZINC_FINGER_C2H2_1"/>
    <property type="match status" value="6"/>
</dbReference>
<dbReference type="GO" id="GO:0008270">
    <property type="term" value="F:zinc ion binding"/>
    <property type="evidence" value="ECO:0007669"/>
    <property type="project" value="UniProtKB-KW"/>
</dbReference>
<evidence type="ECO:0000256" key="2">
    <source>
        <dbReference type="ARBA" id="ARBA00022737"/>
    </source>
</evidence>
<feature type="domain" description="C2H2-type" evidence="7">
    <location>
        <begin position="163"/>
        <end position="192"/>
    </location>
</feature>
<keyword evidence="1" id="KW-0479">Metal-binding</keyword>
<name>A0A026WIJ3_OOCBI</name>
<evidence type="ECO:0000256" key="3">
    <source>
        <dbReference type="ARBA" id="ARBA00022771"/>
    </source>
</evidence>
<evidence type="ECO:0000256" key="1">
    <source>
        <dbReference type="ARBA" id="ARBA00022723"/>
    </source>
</evidence>
<dbReference type="SMART" id="SM00355">
    <property type="entry name" value="ZnF_C2H2"/>
    <property type="match status" value="6"/>
</dbReference>
<evidence type="ECO:0000313" key="8">
    <source>
        <dbReference type="EMBL" id="EZA55793.1"/>
    </source>
</evidence>
<evidence type="ECO:0000256" key="4">
    <source>
        <dbReference type="ARBA" id="ARBA00022833"/>
    </source>
</evidence>
<dbReference type="PANTHER" id="PTHR46179:SF25">
    <property type="entry name" value="METAL RESPONSE ELEMENT-BINDING TRANSCRIPTION FACTOR-1, ISOFORM C"/>
    <property type="match status" value="1"/>
</dbReference>
<dbReference type="FunFam" id="3.30.160.60:FF:000349">
    <property type="entry name" value="metal regulatory transcription factor 1"/>
    <property type="match status" value="1"/>
</dbReference>
<dbReference type="InterPro" id="IPR036236">
    <property type="entry name" value="Znf_C2H2_sf"/>
</dbReference>
<dbReference type="Proteomes" id="UP000279307">
    <property type="component" value="Chromosome 12"/>
</dbReference>
<keyword evidence="4" id="KW-0862">Zinc</keyword>
<dbReference type="FunFam" id="3.30.160.60:FF:000072">
    <property type="entry name" value="zinc finger protein 143 isoform X1"/>
    <property type="match status" value="2"/>
</dbReference>
<feature type="region of interest" description="Disordered" evidence="6">
    <location>
        <begin position="448"/>
        <end position="473"/>
    </location>
</feature>
<feature type="compositionally biased region" description="Basic and acidic residues" evidence="6">
    <location>
        <begin position="314"/>
        <end position="330"/>
    </location>
</feature>
<dbReference type="PANTHER" id="PTHR46179">
    <property type="entry name" value="ZINC FINGER PROTEIN"/>
    <property type="match status" value="1"/>
</dbReference>
<dbReference type="InterPro" id="IPR013087">
    <property type="entry name" value="Znf_C2H2_type"/>
</dbReference>
<dbReference type="GO" id="GO:0005634">
    <property type="term" value="C:nucleus"/>
    <property type="evidence" value="ECO:0007669"/>
    <property type="project" value="TreeGrafter"/>
</dbReference>
<feature type="region of interest" description="Disordered" evidence="6">
    <location>
        <begin position="688"/>
        <end position="715"/>
    </location>
</feature>
<dbReference type="EMBL" id="KK107185">
    <property type="protein sequence ID" value="EZA55793.1"/>
    <property type="molecule type" value="Genomic_DNA"/>
</dbReference>
<dbReference type="GO" id="GO:0006357">
    <property type="term" value="P:regulation of transcription by RNA polymerase II"/>
    <property type="evidence" value="ECO:0007669"/>
    <property type="project" value="TreeGrafter"/>
</dbReference>
<dbReference type="Gene3D" id="3.30.160.60">
    <property type="entry name" value="Classic Zinc Finger"/>
    <property type="match status" value="6"/>
</dbReference>
<sequence>MATWESDRFREDGDDENVDGIAANFDSILVTHDLQDCLDDTLDLSSFERVYEQSSVFAYERYSDDDAAISERLPVTDDNTTGHSQQAVGPDDIYMRVHQGQDEALPEDRATSREAVAMESADPDASQKHINRYNCQYEGCARTYSTIGNLRTHMKTHKGEYRFKCAEPSCGKAFLTSYSLKIHVRVHTKVKPFECNHKGCEKAFNTLYRLRAHQRLHSGNTFNCEETGCVKFFTTLSDLKKHIRTHTQERPYKCREKGCGKAFTASHHLKTHKRTHTGERPYVCTYENCKRRFTTPHSLKSHIKTHNKAGSNETKPKDGGGDDMAEERTKQPTQLELKLVKVSASDTAIPSYAVIPISSKLGAQSNGNCISYVSVDNSAGQASVVSSDVTMDIMDHGKLDAKVAYAAAKDATDSSGTSDVALLATDIMLDNFTEHAVDAFNNNDDGYGEFHRSHRHESASLPEARGDDVDAPDDRSVPMNLEQKIMRDGLQNTIAHISEEASFTSDMKQYKSESAAGTSAGGVFARRANGADGGSDDDAALYSANCITSHIPEIISSSHEGANLFESGIDALSFIDDGASLPSEPLDAVPTHDLCASAQSAAVELAIAAEEELPSPWIDVMALATAPALRTQSWSELNAFPTAVHSLVDLVGPEPYPLEIEAHLPSTESPKSAVNTEHVAAETSVEVVAQCQRPGERGSSERHREGDPTRDKRDRNVLHEITADADICRCVDCKCDGMRNCQGRARSPEVTEVAPKDTIKIVDEFVSSLQGGCSCNGAASGDCDSCCVVICLKTLQQLQKVFSSCCKNAAASSACCGEKLLPSLMKCQLARNQ</sequence>
<feature type="domain" description="C2H2-type" evidence="7">
    <location>
        <begin position="133"/>
        <end position="162"/>
    </location>
</feature>
<keyword evidence="2" id="KW-0677">Repeat</keyword>
<dbReference type="PROSITE" id="PS50157">
    <property type="entry name" value="ZINC_FINGER_C2H2_2"/>
    <property type="match status" value="6"/>
</dbReference>
<accession>A0A026WIJ3</accession>
<evidence type="ECO:0000256" key="6">
    <source>
        <dbReference type="SAM" id="MobiDB-lite"/>
    </source>
</evidence>
<feature type="domain" description="C2H2-type" evidence="7">
    <location>
        <begin position="222"/>
        <end position="251"/>
    </location>
</feature>
<dbReference type="AlphaFoldDB" id="A0A026WIJ3"/>
<feature type="compositionally biased region" description="Basic and acidic residues" evidence="6">
    <location>
        <begin position="694"/>
        <end position="715"/>
    </location>
</feature>
<feature type="domain" description="C2H2-type" evidence="7">
    <location>
        <begin position="252"/>
        <end position="281"/>
    </location>
</feature>
<evidence type="ECO:0000313" key="9">
    <source>
        <dbReference type="EMBL" id="RLU16008.1"/>
    </source>
</evidence>
<dbReference type="Pfam" id="PF00096">
    <property type="entry name" value="zf-C2H2"/>
    <property type="match status" value="5"/>
</dbReference>